<comment type="caution">
    <text evidence="2">The sequence shown here is derived from an EMBL/GenBank/DDBJ whole genome shotgun (WGS) entry which is preliminary data.</text>
</comment>
<proteinExistence type="predicted"/>
<dbReference type="NCBIfam" id="TIGR03085">
    <property type="entry name" value="TIGR03085 family metal-binding protein"/>
    <property type="match status" value="1"/>
</dbReference>
<evidence type="ECO:0000259" key="1">
    <source>
        <dbReference type="Pfam" id="PF11716"/>
    </source>
</evidence>
<evidence type="ECO:0000313" key="3">
    <source>
        <dbReference type="Proteomes" id="UP001596455"/>
    </source>
</evidence>
<feature type="domain" description="Mycothiol-dependent maleylpyruvate isomerase metal-binding" evidence="1">
    <location>
        <begin position="17"/>
        <end position="89"/>
    </location>
</feature>
<dbReference type="RefSeq" id="WP_382396320.1">
    <property type="nucleotide sequence ID" value="NZ_JBHTCQ010000004.1"/>
</dbReference>
<reference evidence="3" key="1">
    <citation type="journal article" date="2019" name="Int. J. Syst. Evol. Microbiol.">
        <title>The Global Catalogue of Microorganisms (GCM) 10K type strain sequencing project: providing services to taxonomists for standard genome sequencing and annotation.</title>
        <authorList>
            <consortium name="The Broad Institute Genomics Platform"/>
            <consortium name="The Broad Institute Genome Sequencing Center for Infectious Disease"/>
            <person name="Wu L."/>
            <person name="Ma J."/>
        </authorList>
    </citation>
    <scope>NUCLEOTIDE SEQUENCE [LARGE SCALE GENOMIC DNA]</scope>
    <source>
        <strain evidence="3">JCM 1490</strain>
    </source>
</reference>
<dbReference type="InterPro" id="IPR024344">
    <property type="entry name" value="MDMPI_metal-binding"/>
</dbReference>
<dbReference type="EMBL" id="JBHTCQ010000004">
    <property type="protein sequence ID" value="MFC7406788.1"/>
    <property type="molecule type" value="Genomic_DNA"/>
</dbReference>
<dbReference type="Pfam" id="PF11716">
    <property type="entry name" value="MDMPI_N"/>
    <property type="match status" value="1"/>
</dbReference>
<dbReference type="NCBIfam" id="TIGR03083">
    <property type="entry name" value="maleylpyruvate isomerase family mycothiol-dependent enzyme"/>
    <property type="match status" value="1"/>
</dbReference>
<name>A0ABW2QBC7_9MICO</name>
<dbReference type="InterPro" id="IPR017519">
    <property type="entry name" value="CHP03085"/>
</dbReference>
<evidence type="ECO:0000313" key="2">
    <source>
        <dbReference type="EMBL" id="MFC7406788.1"/>
    </source>
</evidence>
<protein>
    <submittedName>
        <fullName evidence="2">TIGR03085 family metal-binding protein</fullName>
    </submittedName>
</protein>
<sequence>MSTISERDGTWVDVERAAFVETLREADPAAPTLCTGWTVHRLLAHLVVRESRPDLAAGAARAPAGAEPQLTGLISGPGAPSYQDLLERFASGPPAWTPFAWAPEATNLVEYVVHHEDVRRAAPSEAEPRVLATDMVRALWHRLGTLARLAYRRSPVGVVHAVPGGPRRVVRRRPDAVVVWGDPVELALHALGRTEAADVDVLGRPETVEAFFAAHDESVV</sequence>
<dbReference type="Proteomes" id="UP001596455">
    <property type="component" value="Unassembled WGS sequence"/>
</dbReference>
<dbReference type="InterPro" id="IPR034660">
    <property type="entry name" value="DinB/YfiT-like"/>
</dbReference>
<organism evidence="2 3">
    <name type="scientific">Georgenia alba</name>
    <dbReference type="NCBI Taxonomy" id="2233858"/>
    <lineage>
        <taxon>Bacteria</taxon>
        <taxon>Bacillati</taxon>
        <taxon>Actinomycetota</taxon>
        <taxon>Actinomycetes</taxon>
        <taxon>Micrococcales</taxon>
        <taxon>Bogoriellaceae</taxon>
        <taxon>Georgenia</taxon>
    </lineage>
</organism>
<keyword evidence="3" id="KW-1185">Reference proteome</keyword>
<gene>
    <name evidence="2" type="ORF">ACFQQL_16835</name>
</gene>
<dbReference type="InterPro" id="IPR017517">
    <property type="entry name" value="Maleyloyr_isom"/>
</dbReference>
<accession>A0ABW2QBC7</accession>
<dbReference type="SUPFAM" id="SSF109854">
    <property type="entry name" value="DinB/YfiT-like putative metalloenzymes"/>
    <property type="match status" value="1"/>
</dbReference>